<proteinExistence type="predicted"/>
<keyword evidence="1" id="KW-1133">Transmembrane helix</keyword>
<name>A0A485D2Z8_KLUCR</name>
<dbReference type="EMBL" id="CAADJD010000034">
    <property type="protein sequence ID" value="VFS90955.1"/>
    <property type="molecule type" value="Genomic_DNA"/>
</dbReference>
<reference evidence="2 3" key="1">
    <citation type="submission" date="2019-03" db="EMBL/GenBank/DDBJ databases">
        <authorList>
            <consortium name="Pathogen Informatics"/>
        </authorList>
    </citation>
    <scope>NUCLEOTIDE SEQUENCE [LARGE SCALE GENOMIC DNA]</scope>
    <source>
        <strain evidence="2 3">NCTC12993</strain>
    </source>
</reference>
<keyword evidence="1" id="KW-0812">Transmembrane</keyword>
<evidence type="ECO:0000256" key="1">
    <source>
        <dbReference type="SAM" id="Phobius"/>
    </source>
</evidence>
<dbReference type="AlphaFoldDB" id="A0A485D2Z8"/>
<gene>
    <name evidence="2" type="ORF">NCTC12993_07548</name>
</gene>
<keyword evidence="1" id="KW-0472">Membrane</keyword>
<evidence type="ECO:0000313" key="3">
    <source>
        <dbReference type="Proteomes" id="UP000401081"/>
    </source>
</evidence>
<accession>A0A485D2Z8</accession>
<keyword evidence="3" id="KW-1185">Reference proteome</keyword>
<sequence length="85" mass="9489">MAENLSLRTGNYRFLVFQRMMVSVVVIAALLITSRTQAFYWLWTASHAGADRGLHRAHVPSQHPALVALGRTQQRGVLLRNTAST</sequence>
<evidence type="ECO:0000313" key="2">
    <source>
        <dbReference type="EMBL" id="VFS90955.1"/>
    </source>
</evidence>
<dbReference type="Proteomes" id="UP000401081">
    <property type="component" value="Unassembled WGS sequence"/>
</dbReference>
<protein>
    <submittedName>
        <fullName evidence="2">Uncharacterized protein</fullName>
    </submittedName>
</protein>
<organism evidence="2 3">
    <name type="scientific">Kluyvera cryocrescens</name>
    <name type="common">Kluyvera citrophila</name>
    <dbReference type="NCBI Taxonomy" id="580"/>
    <lineage>
        <taxon>Bacteria</taxon>
        <taxon>Pseudomonadati</taxon>
        <taxon>Pseudomonadota</taxon>
        <taxon>Gammaproteobacteria</taxon>
        <taxon>Enterobacterales</taxon>
        <taxon>Enterobacteriaceae</taxon>
        <taxon>Kluyvera</taxon>
    </lineage>
</organism>
<feature type="transmembrane region" description="Helical" evidence="1">
    <location>
        <begin position="12"/>
        <end position="32"/>
    </location>
</feature>